<dbReference type="EMBL" id="HBKP01018418">
    <property type="protein sequence ID" value="CAE2230756.1"/>
    <property type="molecule type" value="Transcribed_RNA"/>
</dbReference>
<keyword evidence="1" id="KW-0175">Coiled coil</keyword>
<feature type="coiled-coil region" evidence="1">
    <location>
        <begin position="32"/>
        <end position="59"/>
    </location>
</feature>
<evidence type="ECO:0000256" key="1">
    <source>
        <dbReference type="SAM" id="Coils"/>
    </source>
</evidence>
<evidence type="ECO:0000313" key="3">
    <source>
        <dbReference type="EMBL" id="CAE2230756.1"/>
    </source>
</evidence>
<reference evidence="3" key="1">
    <citation type="submission" date="2021-01" db="EMBL/GenBank/DDBJ databases">
        <authorList>
            <person name="Corre E."/>
            <person name="Pelletier E."/>
            <person name="Niang G."/>
            <person name="Scheremetjew M."/>
            <person name="Finn R."/>
            <person name="Kale V."/>
            <person name="Holt S."/>
            <person name="Cochrane G."/>
            <person name="Meng A."/>
            <person name="Brown T."/>
            <person name="Cohen L."/>
        </authorList>
    </citation>
    <scope>NUCLEOTIDE SEQUENCE</scope>
    <source>
        <strain evidence="3">DIVA3 518/3/11/1/6</strain>
    </source>
</reference>
<evidence type="ECO:0000256" key="2">
    <source>
        <dbReference type="SAM" id="MobiDB-lite"/>
    </source>
</evidence>
<protein>
    <submittedName>
        <fullName evidence="3">Uncharacterized protein</fullName>
    </submittedName>
</protein>
<dbReference type="InterPro" id="IPR027267">
    <property type="entry name" value="AH/BAR_dom_sf"/>
</dbReference>
<sequence>MRAGKRNSRWFPNRSSANLENNNRESIIETEISSQLQQLDEFEKHCKTLEKALKRFVDTTQATKKSSTSCIQWFMNYLEFHNREKASWLVEEFLLNPVIFLCDKQEPAQRRETKLASSPARLQPKLNRLSMFALSPPKLDVTNSPAAGHKRSASQNIKPRERGTTAAPEMRRSSGSLDLTINPGMRASSDFEHIISLHEQIPQWTELQEQILKLRTDLCDNMDYLLVEAVINSSKDYVKKVNAVRRNYEKARMEHVSAKTKLEREKTKILESDPTAKNPYVCDITKLFNLEREQVRAELFYDEYVIELMDLLTSEKRNVDLGQSILKYLETQKRYFQRTSALLSTHKSGIASTGQWKINVQEQLKVHQAEREFPIQQRNTEEGKIAWKRLALIILRPNSVTLSVILELLGPLCSTSRKQELLESIVYLFVSQVQPFPPELAEYVHLASQSMGEDEFYYGKYASNIIQFLHAHYNEVAENLRRYNADEFTALTAALSDVVCRSEIAQ</sequence>
<feature type="region of interest" description="Disordered" evidence="2">
    <location>
        <begin position="140"/>
        <end position="182"/>
    </location>
</feature>
<dbReference type="Gene3D" id="1.20.1270.60">
    <property type="entry name" value="Arfaptin homology (AH) domain/BAR domain"/>
    <property type="match status" value="1"/>
</dbReference>
<dbReference type="AlphaFoldDB" id="A0A7S4MMI7"/>
<proteinExistence type="predicted"/>
<accession>A0A7S4MMI7</accession>
<organism evidence="3">
    <name type="scientific">Vannella robusta</name>
    <dbReference type="NCBI Taxonomy" id="1487602"/>
    <lineage>
        <taxon>Eukaryota</taxon>
        <taxon>Amoebozoa</taxon>
        <taxon>Discosea</taxon>
        <taxon>Flabellinia</taxon>
        <taxon>Vannellidae</taxon>
        <taxon>Vannella</taxon>
    </lineage>
</organism>
<dbReference type="SUPFAM" id="SSF103657">
    <property type="entry name" value="BAR/IMD domain-like"/>
    <property type="match status" value="1"/>
</dbReference>
<gene>
    <name evidence="3" type="ORF">VSP0166_LOCUS13062</name>
</gene>
<name>A0A7S4MMI7_9EUKA</name>